<accession>A0ABQ8KDD2</accession>
<name>A0ABQ8KDD2_9APHY</name>
<evidence type="ECO:0000256" key="1">
    <source>
        <dbReference type="ARBA" id="ARBA00023186"/>
    </source>
</evidence>
<dbReference type="Proteomes" id="UP000814176">
    <property type="component" value="Unassembled WGS sequence"/>
</dbReference>
<gene>
    <name evidence="4" type="ORF">C8Q71DRAFT_764956</name>
</gene>
<sequence length="606" mass="67988">MSGVTTDDGGIPGSPDDREYLYTVLNLPKTASDQEIRERYRQLSVLFHPDKHQDETTKATATQRFLEVQKAYQVLSDPYSRRAYDLLGPQGLQVIRKTDLTDIPEAELDNYLLRCNREMQDERPEMLFKSENRIVAGYDASSLFDEDIGYYSDQVPGKLERLRNRFEDIRQTGLTFRHKFQRRINDKTSIVVSDRLNARPASGRPGPVRIALLGTVSHQFSPRLNFEATVSVLQTSLLSTKTTYRDDNNTLTCQVHPPRALYWLFSGFTSSPGPMTLAYSRRLSSKSPMEGTVMFQTTSVAPALAIILSSARLFDHTPEANVPPAFLGASPPLRPPSKSGLAMGSTYWELQFSLASLWSGINAEWGVVLAEIGLRLKTGIQLGMAGLSWSFGGEWRRGENSVGSSVACNLGGVTFKFDMSYLGQALTLPIVLSHDREPGLALWTTAMPSAALVLTYILVLRPRHRRERLRFFRDARRALHEEKAELQRETKETVHLLQDVAKRHMDAEGACDGLVILEAFYGPLERDEAAEGLDLDVTVALQALVHRSQLYIPGRRSKAGLQGFYDPVPGVAKVLRIRYTFRGSLHYAEISDWMPVVLPLEEHLVD</sequence>
<keyword evidence="2" id="KW-0472">Membrane</keyword>
<dbReference type="Pfam" id="PF11875">
    <property type="entry name" value="DnaJ-like_C11_C"/>
    <property type="match status" value="1"/>
</dbReference>
<proteinExistence type="predicted"/>
<dbReference type="Gene3D" id="1.10.287.110">
    <property type="entry name" value="DnaJ domain"/>
    <property type="match status" value="1"/>
</dbReference>
<dbReference type="InterPro" id="IPR024586">
    <property type="entry name" value="DnaJ-like_C11_C"/>
</dbReference>
<dbReference type="CDD" id="cd06257">
    <property type="entry name" value="DnaJ"/>
    <property type="match status" value="1"/>
</dbReference>
<dbReference type="InterPro" id="IPR001623">
    <property type="entry name" value="DnaJ_domain"/>
</dbReference>
<comment type="caution">
    <text evidence="4">The sequence shown here is derived from an EMBL/GenBank/DDBJ whole genome shotgun (WGS) entry which is preliminary data.</text>
</comment>
<evidence type="ECO:0000259" key="3">
    <source>
        <dbReference type="PROSITE" id="PS50076"/>
    </source>
</evidence>
<dbReference type="EMBL" id="JADCUA010000013">
    <property type="protein sequence ID" value="KAH9835277.1"/>
    <property type="molecule type" value="Genomic_DNA"/>
</dbReference>
<dbReference type="RefSeq" id="XP_047777710.1">
    <property type="nucleotide sequence ID" value="XM_047924099.1"/>
</dbReference>
<dbReference type="PANTHER" id="PTHR44157">
    <property type="entry name" value="DNAJ HOMOLOG SUBFAMILY C MEMBER 11"/>
    <property type="match status" value="1"/>
</dbReference>
<dbReference type="PANTHER" id="PTHR44157:SF1">
    <property type="entry name" value="DNAJ HOMOLOG SUBFAMILY C MEMBER 11"/>
    <property type="match status" value="1"/>
</dbReference>
<feature type="transmembrane region" description="Helical" evidence="2">
    <location>
        <begin position="440"/>
        <end position="460"/>
    </location>
</feature>
<evidence type="ECO:0000313" key="5">
    <source>
        <dbReference type="Proteomes" id="UP000814176"/>
    </source>
</evidence>
<evidence type="ECO:0000256" key="2">
    <source>
        <dbReference type="SAM" id="Phobius"/>
    </source>
</evidence>
<dbReference type="PRINTS" id="PR00625">
    <property type="entry name" value="JDOMAIN"/>
</dbReference>
<dbReference type="GeneID" id="72004831"/>
<dbReference type="InterPro" id="IPR052243">
    <property type="entry name" value="Mito_inner_membrane_organizer"/>
</dbReference>
<dbReference type="SUPFAM" id="SSF46565">
    <property type="entry name" value="Chaperone J-domain"/>
    <property type="match status" value="1"/>
</dbReference>
<feature type="domain" description="J" evidence="3">
    <location>
        <begin position="20"/>
        <end position="88"/>
    </location>
</feature>
<dbReference type="Pfam" id="PF00226">
    <property type="entry name" value="DnaJ"/>
    <property type="match status" value="1"/>
</dbReference>
<evidence type="ECO:0000313" key="4">
    <source>
        <dbReference type="EMBL" id="KAH9835277.1"/>
    </source>
</evidence>
<dbReference type="SMART" id="SM00271">
    <property type="entry name" value="DnaJ"/>
    <property type="match status" value="1"/>
</dbReference>
<dbReference type="InterPro" id="IPR036869">
    <property type="entry name" value="J_dom_sf"/>
</dbReference>
<dbReference type="Pfam" id="PF22774">
    <property type="entry name" value="DNAJC11_beta-barrel"/>
    <property type="match status" value="1"/>
</dbReference>
<protein>
    <submittedName>
        <fullName evidence="4">DnaJ-domain-containing protein</fullName>
    </submittedName>
</protein>
<keyword evidence="1" id="KW-0143">Chaperone</keyword>
<keyword evidence="2" id="KW-0812">Transmembrane</keyword>
<keyword evidence="2" id="KW-1133">Transmembrane helix</keyword>
<keyword evidence="5" id="KW-1185">Reference proteome</keyword>
<reference evidence="4 5" key="1">
    <citation type="journal article" date="2021" name="Environ. Microbiol.">
        <title>Gene family expansions and transcriptome signatures uncover fungal adaptations to wood decay.</title>
        <authorList>
            <person name="Hage H."/>
            <person name="Miyauchi S."/>
            <person name="Viragh M."/>
            <person name="Drula E."/>
            <person name="Min B."/>
            <person name="Chaduli D."/>
            <person name="Navarro D."/>
            <person name="Favel A."/>
            <person name="Norest M."/>
            <person name="Lesage-Meessen L."/>
            <person name="Balint B."/>
            <person name="Merenyi Z."/>
            <person name="de Eugenio L."/>
            <person name="Morin E."/>
            <person name="Martinez A.T."/>
            <person name="Baldrian P."/>
            <person name="Stursova M."/>
            <person name="Martinez M.J."/>
            <person name="Novotny C."/>
            <person name="Magnuson J.K."/>
            <person name="Spatafora J.W."/>
            <person name="Maurice S."/>
            <person name="Pangilinan J."/>
            <person name="Andreopoulos W."/>
            <person name="LaButti K."/>
            <person name="Hundley H."/>
            <person name="Na H."/>
            <person name="Kuo A."/>
            <person name="Barry K."/>
            <person name="Lipzen A."/>
            <person name="Henrissat B."/>
            <person name="Riley R."/>
            <person name="Ahrendt S."/>
            <person name="Nagy L.G."/>
            <person name="Grigoriev I.V."/>
            <person name="Martin F."/>
            <person name="Rosso M.N."/>
        </authorList>
    </citation>
    <scope>NUCLEOTIDE SEQUENCE [LARGE SCALE GENOMIC DNA]</scope>
    <source>
        <strain evidence="4 5">CIRM-BRFM 1785</strain>
    </source>
</reference>
<dbReference type="InterPro" id="IPR055225">
    <property type="entry name" value="DNAJC11-like_beta-barrel"/>
</dbReference>
<dbReference type="PROSITE" id="PS50076">
    <property type="entry name" value="DNAJ_2"/>
    <property type="match status" value="1"/>
</dbReference>
<organism evidence="4 5">
    <name type="scientific">Rhodofomes roseus</name>
    <dbReference type="NCBI Taxonomy" id="34475"/>
    <lineage>
        <taxon>Eukaryota</taxon>
        <taxon>Fungi</taxon>
        <taxon>Dikarya</taxon>
        <taxon>Basidiomycota</taxon>
        <taxon>Agaricomycotina</taxon>
        <taxon>Agaricomycetes</taxon>
        <taxon>Polyporales</taxon>
        <taxon>Rhodofomes</taxon>
    </lineage>
</organism>